<dbReference type="PIRSF" id="PIRSF036893">
    <property type="entry name" value="Lipocalin_ApoD"/>
    <property type="match status" value="1"/>
</dbReference>
<dbReference type="InterPro" id="IPR047202">
    <property type="entry name" value="Lipocalin_Blc-like_dom"/>
</dbReference>
<keyword evidence="2" id="KW-0998">Cell outer membrane</keyword>
<evidence type="ECO:0000313" key="5">
    <source>
        <dbReference type="Proteomes" id="UP001431634"/>
    </source>
</evidence>
<proteinExistence type="inferred from homology"/>
<dbReference type="InterPro" id="IPR012674">
    <property type="entry name" value="Calycin"/>
</dbReference>
<dbReference type="PROSITE" id="PS51257">
    <property type="entry name" value="PROKAR_LIPOPROTEIN"/>
    <property type="match status" value="1"/>
</dbReference>
<name>A0ABT6Q426_9PROT</name>
<dbReference type="InterPro" id="IPR022271">
    <property type="entry name" value="Lipocalin_ApoD"/>
</dbReference>
<dbReference type="SUPFAM" id="SSF50814">
    <property type="entry name" value="Lipocalins"/>
    <property type="match status" value="1"/>
</dbReference>
<comment type="function">
    <text evidence="2">Involved in the storage or transport of lipids necessary for membrane maintenance under stressful conditions. Displays a binding preference for lysophospholipids.</text>
</comment>
<dbReference type="Pfam" id="PF08212">
    <property type="entry name" value="Lipocalin_2"/>
    <property type="match status" value="1"/>
</dbReference>
<dbReference type="InterPro" id="IPR002446">
    <property type="entry name" value="Lipocalin_bac"/>
</dbReference>
<evidence type="ECO:0000256" key="2">
    <source>
        <dbReference type="PIRNR" id="PIRNR036893"/>
    </source>
</evidence>
<dbReference type="Gene3D" id="2.40.128.20">
    <property type="match status" value="1"/>
</dbReference>
<organism evidence="4 5">
    <name type="scientific">Commensalibacter oyaizuii</name>
    <dbReference type="NCBI Taxonomy" id="3043873"/>
    <lineage>
        <taxon>Bacteria</taxon>
        <taxon>Pseudomonadati</taxon>
        <taxon>Pseudomonadota</taxon>
        <taxon>Alphaproteobacteria</taxon>
        <taxon>Acetobacterales</taxon>
        <taxon>Acetobacteraceae</taxon>
    </lineage>
</organism>
<dbReference type="InterPro" id="IPR000566">
    <property type="entry name" value="Lipocln_cytosolic_FA-bd_dom"/>
</dbReference>
<comment type="similarity">
    <text evidence="1 2">Belongs to the calycin superfamily. Lipocalin family.</text>
</comment>
<protein>
    <recommendedName>
        <fullName evidence="2">Outer membrane lipoprotein Blc</fullName>
    </recommendedName>
</protein>
<feature type="domain" description="Lipocalin/cytosolic fatty-acid binding" evidence="3">
    <location>
        <begin position="42"/>
        <end position="187"/>
    </location>
</feature>
<keyword evidence="5" id="KW-1185">Reference proteome</keyword>
<sequence>MLHKIPKINKPLLYVGLASILCLFVSACSKKYAIPVVDKIETKDILGTWYEITRKPAFFQKNCAQDTSAHYSLDKNQAIIVENTCYSKEGKRRQVTGIAVVQNPPFNTKLKVSFLPKIIRWLPIGKGDYWILKTDPNHQIMLIGEPRKKYLWLLSRSPQLNQNVIDEYITHAKNIGYNINDLIYTKQTQ</sequence>
<dbReference type="PANTHER" id="PTHR10612">
    <property type="entry name" value="APOLIPOPROTEIN D"/>
    <property type="match status" value="1"/>
</dbReference>
<keyword evidence="2" id="KW-0446">Lipid-binding</keyword>
<comment type="caution">
    <text evidence="4">The sequence shown here is derived from an EMBL/GenBank/DDBJ whole genome shotgun (WGS) entry which is preliminary data.</text>
</comment>
<evidence type="ECO:0000259" key="3">
    <source>
        <dbReference type="Pfam" id="PF08212"/>
    </source>
</evidence>
<keyword evidence="2" id="KW-0472">Membrane</keyword>
<comment type="subunit">
    <text evidence="2">Homodimer.</text>
</comment>
<keyword evidence="2" id="KW-0449">Lipoprotein</keyword>
<dbReference type="PANTHER" id="PTHR10612:SF34">
    <property type="entry name" value="APOLIPOPROTEIN D"/>
    <property type="match status" value="1"/>
</dbReference>
<gene>
    <name evidence="4" type="ORF">QJV27_07735</name>
</gene>
<dbReference type="InterPro" id="IPR022272">
    <property type="entry name" value="Lipocalin_CS"/>
</dbReference>
<dbReference type="Proteomes" id="UP001431634">
    <property type="component" value="Unassembled WGS sequence"/>
</dbReference>
<dbReference type="CDD" id="cd19438">
    <property type="entry name" value="lipocalin_Blc-like"/>
    <property type="match status" value="1"/>
</dbReference>
<accession>A0ABT6Q426</accession>
<evidence type="ECO:0000313" key="4">
    <source>
        <dbReference type="EMBL" id="MDI2091259.1"/>
    </source>
</evidence>
<reference evidence="4" key="1">
    <citation type="submission" date="2023-05" db="EMBL/GenBank/DDBJ databases">
        <title>Whole genome sequence of Commensalibacter sp.</title>
        <authorList>
            <person name="Charoenyingcharoen P."/>
            <person name="Yukphan P."/>
        </authorList>
    </citation>
    <scope>NUCLEOTIDE SEQUENCE</scope>
    <source>
        <strain evidence="4">TBRC 16381</strain>
    </source>
</reference>
<comment type="subcellular location">
    <subcellularLocation>
        <location evidence="2">Cell outer membrane</location>
    </subcellularLocation>
</comment>
<dbReference type="PROSITE" id="PS00213">
    <property type="entry name" value="LIPOCALIN"/>
    <property type="match status" value="1"/>
</dbReference>
<dbReference type="RefSeq" id="WP_281448355.1">
    <property type="nucleotide sequence ID" value="NZ_JASBAO010000001.1"/>
</dbReference>
<evidence type="ECO:0000256" key="1">
    <source>
        <dbReference type="ARBA" id="ARBA00006889"/>
    </source>
</evidence>
<dbReference type="PRINTS" id="PR01171">
    <property type="entry name" value="BCTLIPOCALIN"/>
</dbReference>
<dbReference type="EMBL" id="JASBAO010000001">
    <property type="protein sequence ID" value="MDI2091259.1"/>
    <property type="molecule type" value="Genomic_DNA"/>
</dbReference>